<evidence type="ECO:0000313" key="2">
    <source>
        <dbReference type="Proteomes" id="UP001156498"/>
    </source>
</evidence>
<proteinExistence type="predicted"/>
<evidence type="ECO:0000313" key="1">
    <source>
        <dbReference type="EMBL" id="WAE75523.1"/>
    </source>
</evidence>
<keyword evidence="2" id="KW-1185">Reference proteome</keyword>
<dbReference type="Proteomes" id="UP001156498">
    <property type="component" value="Chromosome"/>
</dbReference>
<dbReference type="Pfam" id="PF20117">
    <property type="entry name" value="DUF6507"/>
    <property type="match status" value="1"/>
</dbReference>
<organism evidence="1 2">
    <name type="scientific">Streptomonospora nanhaiensis</name>
    <dbReference type="NCBI Taxonomy" id="1323731"/>
    <lineage>
        <taxon>Bacteria</taxon>
        <taxon>Bacillati</taxon>
        <taxon>Actinomycetota</taxon>
        <taxon>Actinomycetes</taxon>
        <taxon>Streptosporangiales</taxon>
        <taxon>Nocardiopsidaceae</taxon>
        <taxon>Streptomonospora</taxon>
    </lineage>
</organism>
<dbReference type="EMBL" id="CP113264">
    <property type="protein sequence ID" value="WAE75523.1"/>
    <property type="molecule type" value="Genomic_DNA"/>
</dbReference>
<gene>
    <name evidence="1" type="ORF">OUQ99_10770</name>
</gene>
<dbReference type="InterPro" id="IPR045436">
    <property type="entry name" value="DUF6507"/>
</dbReference>
<name>A0ABY6YTR9_9ACTN</name>
<dbReference type="RefSeq" id="WP_267949293.1">
    <property type="nucleotide sequence ID" value="NZ_CP113264.1"/>
</dbReference>
<accession>A0ABY6YTR9</accession>
<reference evidence="1 2" key="1">
    <citation type="journal article" date="2013" name="Int. J. Syst. Evol. Microbiol.">
        <title>Description of Streptomonospora sediminis sp. nov. and Streptomonospora nanhaiensis sp. nov., and reclassification of Nocardiopsis arabia Hozzein &amp; Goodfellow 2008 as Streptomonospora arabica comb. nov. and emended description of the genus Streptomonospora.</title>
        <authorList>
            <person name="Zhang D.F."/>
            <person name="Pan H.Q."/>
            <person name="He J."/>
            <person name="Zhang X.M."/>
            <person name="Zhang Y.G."/>
            <person name="Klenk H.P."/>
            <person name="Hu J.C."/>
            <person name="Li W.J."/>
        </authorList>
    </citation>
    <scope>NUCLEOTIDE SEQUENCE [LARGE SCALE GENOMIC DNA]</scope>
    <source>
        <strain evidence="1 2">12A09</strain>
    </source>
</reference>
<sequence length="109" mass="11123">MSAWNIQTGEVFGVLSGVSGHIGDEEGSQGLTSHLNSMETHLNEANSAANSDPIGVALSEFAEHYFDEVGGMVEKSASAVGGASDATLHYVNGNLQMAADAQANAGEIA</sequence>
<protein>
    <submittedName>
        <fullName evidence="1">DUF6507 family protein</fullName>
    </submittedName>
</protein>